<keyword evidence="5" id="KW-1185">Reference proteome</keyword>
<evidence type="ECO:0000256" key="2">
    <source>
        <dbReference type="SAM" id="MobiDB-lite"/>
    </source>
</evidence>
<feature type="region of interest" description="Disordered" evidence="2">
    <location>
        <begin position="131"/>
        <end position="201"/>
    </location>
</feature>
<organism evidence="4 5">
    <name type="scientific">Umbra pygmaea</name>
    <name type="common">Eastern mudminnow</name>
    <dbReference type="NCBI Taxonomy" id="75934"/>
    <lineage>
        <taxon>Eukaryota</taxon>
        <taxon>Metazoa</taxon>
        <taxon>Chordata</taxon>
        <taxon>Craniata</taxon>
        <taxon>Vertebrata</taxon>
        <taxon>Euteleostomi</taxon>
        <taxon>Actinopterygii</taxon>
        <taxon>Neopterygii</taxon>
        <taxon>Teleostei</taxon>
        <taxon>Protacanthopterygii</taxon>
        <taxon>Esociformes</taxon>
        <taxon>Umbridae</taxon>
        <taxon>Umbra</taxon>
    </lineage>
</organism>
<dbReference type="Proteomes" id="UP001557470">
    <property type="component" value="Unassembled WGS sequence"/>
</dbReference>
<dbReference type="InterPro" id="IPR000884">
    <property type="entry name" value="TSP1_rpt"/>
</dbReference>
<gene>
    <name evidence="4" type="ORF">UPYG_G00192140</name>
</gene>
<comment type="caution">
    <text evidence="4">The sequence shown here is derived from an EMBL/GenBank/DDBJ whole genome shotgun (WGS) entry which is preliminary data.</text>
</comment>
<dbReference type="AlphaFoldDB" id="A0ABD0WXQ0"/>
<evidence type="ECO:0000313" key="4">
    <source>
        <dbReference type="EMBL" id="KAL0979960.1"/>
    </source>
</evidence>
<dbReference type="EMBL" id="JAGEUA010000005">
    <property type="protein sequence ID" value="KAL0979960.1"/>
    <property type="molecule type" value="Genomic_DNA"/>
</dbReference>
<evidence type="ECO:0000256" key="1">
    <source>
        <dbReference type="ARBA" id="ARBA00022729"/>
    </source>
</evidence>
<reference evidence="4 5" key="1">
    <citation type="submission" date="2024-06" db="EMBL/GenBank/DDBJ databases">
        <authorList>
            <person name="Pan Q."/>
            <person name="Wen M."/>
            <person name="Jouanno E."/>
            <person name="Zahm M."/>
            <person name="Klopp C."/>
            <person name="Cabau C."/>
            <person name="Louis A."/>
            <person name="Berthelot C."/>
            <person name="Parey E."/>
            <person name="Roest Crollius H."/>
            <person name="Montfort J."/>
            <person name="Robinson-Rechavi M."/>
            <person name="Bouchez O."/>
            <person name="Lampietro C."/>
            <person name="Lopez Roques C."/>
            <person name="Donnadieu C."/>
            <person name="Postlethwait J."/>
            <person name="Bobe J."/>
            <person name="Verreycken H."/>
            <person name="Guiguen Y."/>
        </authorList>
    </citation>
    <scope>NUCLEOTIDE SEQUENCE [LARGE SCALE GENOMIC DNA]</scope>
    <source>
        <strain evidence="4">Up_M1</strain>
        <tissue evidence="4">Testis</tissue>
    </source>
</reference>
<sequence length="201" mass="22316">MTDLCLYCLFQCSVTCGVGVERRSVTCRIGDQCSGERRDAHRPCRPGPCHDEPCNGDKSIFCQMEVLARYCSIPGYNKLCCESCNRRSGTFSPVQSEASLMDQEVRFGSASQLQEMLSSNRTLHSRLTPMPHPTVRHAQNAPSRKISSYRRVPTANSLDGRNLPAMISPLTAGSVQADNREGQKSDTQRKSQVLIEMVGER</sequence>
<feature type="domain" description="PLAC" evidence="3">
    <location>
        <begin position="45"/>
        <end position="88"/>
    </location>
</feature>
<name>A0ABD0WXQ0_UMBPY</name>
<feature type="compositionally biased region" description="Basic and acidic residues" evidence="2">
    <location>
        <begin position="178"/>
        <end position="189"/>
    </location>
</feature>
<protein>
    <recommendedName>
        <fullName evidence="3">PLAC domain-containing protein</fullName>
    </recommendedName>
</protein>
<dbReference type="PROSITE" id="PS50092">
    <property type="entry name" value="TSP1"/>
    <property type="match status" value="1"/>
</dbReference>
<accession>A0ABD0WXQ0</accession>
<keyword evidence="1" id="KW-0732">Signal</keyword>
<dbReference type="InterPro" id="IPR010909">
    <property type="entry name" value="PLAC"/>
</dbReference>
<evidence type="ECO:0000259" key="3">
    <source>
        <dbReference type="PROSITE" id="PS50900"/>
    </source>
</evidence>
<dbReference type="PROSITE" id="PS50900">
    <property type="entry name" value="PLAC"/>
    <property type="match status" value="1"/>
</dbReference>
<proteinExistence type="predicted"/>
<evidence type="ECO:0000313" key="5">
    <source>
        <dbReference type="Proteomes" id="UP001557470"/>
    </source>
</evidence>